<sequence>MVSVRLGAVPQPAQCQEFAMFRINRRTLILNSASAVIASTVVGTAVAREPQRRNSDGTRYHPASCGH</sequence>
<evidence type="ECO:0000256" key="1">
    <source>
        <dbReference type="SAM" id="MobiDB-lite"/>
    </source>
</evidence>
<evidence type="ECO:0000256" key="2">
    <source>
        <dbReference type="SAM" id="Phobius"/>
    </source>
</evidence>
<gene>
    <name evidence="3" type="ORF">MES4922_170145</name>
</gene>
<dbReference type="Proteomes" id="UP001152604">
    <property type="component" value="Unassembled WGS sequence"/>
</dbReference>
<dbReference type="EMBL" id="CAKXZS010000009">
    <property type="protein sequence ID" value="CAH2396759.1"/>
    <property type="molecule type" value="Genomic_DNA"/>
</dbReference>
<organism evidence="3 4">
    <name type="scientific">Mesorhizobium ventifaucium</name>
    <dbReference type="NCBI Taxonomy" id="666020"/>
    <lineage>
        <taxon>Bacteria</taxon>
        <taxon>Pseudomonadati</taxon>
        <taxon>Pseudomonadota</taxon>
        <taxon>Alphaproteobacteria</taxon>
        <taxon>Hyphomicrobiales</taxon>
        <taxon>Phyllobacteriaceae</taxon>
        <taxon>Mesorhizobium</taxon>
    </lineage>
</organism>
<evidence type="ECO:0000313" key="3">
    <source>
        <dbReference type="EMBL" id="CAH2396759.1"/>
    </source>
</evidence>
<keyword evidence="2" id="KW-1133">Transmembrane helix</keyword>
<protein>
    <recommendedName>
        <fullName evidence="5">Twin-arginine translocation signal domain-containing protein</fullName>
    </recommendedName>
</protein>
<keyword evidence="2" id="KW-0472">Membrane</keyword>
<feature type="region of interest" description="Disordered" evidence="1">
    <location>
        <begin position="46"/>
        <end position="67"/>
    </location>
</feature>
<evidence type="ECO:0000313" key="4">
    <source>
        <dbReference type="Proteomes" id="UP001152604"/>
    </source>
</evidence>
<accession>A0ABN8JFD4</accession>
<keyword evidence="2" id="KW-0812">Transmembrane</keyword>
<keyword evidence="4" id="KW-1185">Reference proteome</keyword>
<evidence type="ECO:0008006" key="5">
    <source>
        <dbReference type="Google" id="ProtNLM"/>
    </source>
</evidence>
<comment type="caution">
    <text evidence="3">The sequence shown here is derived from an EMBL/GenBank/DDBJ whole genome shotgun (WGS) entry which is preliminary data.</text>
</comment>
<reference evidence="3" key="1">
    <citation type="submission" date="2022-03" db="EMBL/GenBank/DDBJ databases">
        <authorList>
            <person name="Brunel B."/>
        </authorList>
    </citation>
    <scope>NUCLEOTIDE SEQUENCE</scope>
    <source>
        <strain evidence="3">STM4922sample</strain>
    </source>
</reference>
<feature type="compositionally biased region" description="Basic and acidic residues" evidence="1">
    <location>
        <begin position="49"/>
        <end position="59"/>
    </location>
</feature>
<feature type="transmembrane region" description="Helical" evidence="2">
    <location>
        <begin position="28"/>
        <end position="47"/>
    </location>
</feature>
<name>A0ABN8JFD4_9HYPH</name>
<proteinExistence type="predicted"/>